<reference evidence="4" key="1">
    <citation type="submission" date="2016-10" db="EMBL/GenBank/DDBJ databases">
        <authorList>
            <person name="Varghese N."/>
            <person name="Submissions S."/>
        </authorList>
    </citation>
    <scope>NUCLEOTIDE SEQUENCE [LARGE SCALE GENOMIC DNA]</scope>
    <source>
        <strain evidence="4">DSM 8415</strain>
    </source>
</reference>
<dbReference type="Pfam" id="PF13441">
    <property type="entry name" value="Gly-zipper_YMGG"/>
    <property type="match status" value="1"/>
</dbReference>
<feature type="transmembrane region" description="Helical" evidence="1">
    <location>
        <begin position="36"/>
        <end position="55"/>
    </location>
</feature>
<gene>
    <name evidence="3" type="ORF">SAMN05660835_01860</name>
</gene>
<dbReference type="RefSeq" id="WP_159427530.1">
    <property type="nucleotide sequence ID" value="NZ_FMYU01000022.1"/>
</dbReference>
<keyword evidence="1" id="KW-1133">Transmembrane helix</keyword>
<dbReference type="Proteomes" id="UP000199411">
    <property type="component" value="Unassembled WGS sequence"/>
</dbReference>
<keyword evidence="1" id="KW-0812">Transmembrane</keyword>
<evidence type="ECO:0000313" key="3">
    <source>
        <dbReference type="EMBL" id="SDD08305.1"/>
    </source>
</evidence>
<organism evidence="3 4">
    <name type="scientific">Desulfurella multipotens</name>
    <dbReference type="NCBI Taxonomy" id="79269"/>
    <lineage>
        <taxon>Bacteria</taxon>
        <taxon>Pseudomonadati</taxon>
        <taxon>Campylobacterota</taxon>
        <taxon>Desulfurellia</taxon>
        <taxon>Desulfurellales</taxon>
        <taxon>Desulfurellaceae</taxon>
        <taxon>Desulfurella</taxon>
    </lineage>
</organism>
<dbReference type="OrthoDB" id="5515200at2"/>
<keyword evidence="1" id="KW-0472">Membrane</keyword>
<sequence>MNFKVRIVSFMLLLTLVVTTLNLTGCQPMSQPPTQASYQGAGVGAILGAVAGALLSPNNRWKGGAIGAALGAVSGYTLSQIQAQSANQAAYYNQPVQYQTTANNGVEGTVQAYPIGYNPYTGCKKVRIRTWQNGQLINDIVKEVCPAQ</sequence>
<evidence type="ECO:0000259" key="2">
    <source>
        <dbReference type="Pfam" id="PF13441"/>
    </source>
</evidence>
<dbReference type="AlphaFoldDB" id="A0A1G6RWI2"/>
<proteinExistence type="predicted"/>
<evidence type="ECO:0000256" key="1">
    <source>
        <dbReference type="SAM" id="Phobius"/>
    </source>
</evidence>
<dbReference type="InterPro" id="IPR027367">
    <property type="entry name" value="Gly-zipper_YMGG"/>
</dbReference>
<keyword evidence="4" id="KW-1185">Reference proteome</keyword>
<feature type="domain" description="YMGG-like Gly-zipper" evidence="2">
    <location>
        <begin position="39"/>
        <end position="77"/>
    </location>
</feature>
<evidence type="ECO:0000313" key="4">
    <source>
        <dbReference type="Proteomes" id="UP000199411"/>
    </source>
</evidence>
<accession>A0A1G6RWI2</accession>
<name>A0A1G6RWI2_9BACT</name>
<dbReference type="EMBL" id="FMYU01000022">
    <property type="protein sequence ID" value="SDD08305.1"/>
    <property type="molecule type" value="Genomic_DNA"/>
</dbReference>
<protein>
    <submittedName>
        <fullName evidence="3">YMGG-like Gly-zipper</fullName>
    </submittedName>
</protein>